<name>A0AAJ7X9V5_PETMA</name>
<dbReference type="Pfam" id="PF00328">
    <property type="entry name" value="His_Phos_2"/>
    <property type="match status" value="1"/>
</dbReference>
<protein>
    <submittedName>
        <fullName evidence="5">Lysophosphatidic acid phosphatase type 6 isoform X1</fullName>
    </submittedName>
</protein>
<dbReference type="GO" id="GO:0005739">
    <property type="term" value="C:mitochondrion"/>
    <property type="evidence" value="ECO:0007669"/>
    <property type="project" value="TreeGrafter"/>
</dbReference>
<sequence length="442" mass="48271">MALLLKGVCVAAPVAYAARRLWSRPAEAEPAAPLPGPGVPAAGQAAGESGGERALISLVQVVFRHGARTPLSRVSRLPEVDWPPSMLEAPPNTLFQYEVTDLNGGKQPPSPLEESYQANTLPGGCARGQLSSVGMQQLYELGVHLRETYINGCALVSHTYTPSQVYVRSTNTARTIESARCLLAGLFQQSQLEPARIHVSHSLAEILYPNMHGCPRLGAIYRQGWNMCPEWKLLEELLPAPSPHAAPESPSNFVAIRDVIVAREAHGMLVPKELLRHRHVIDTGAVTTILNILKTSHRDGLQLCIGRLLDTLLSNIDKYMCGKMQENLVLFSAHDTTLLPLLVGLRVFDGRWPPFASHVAIELHVEPVSRRAFVRLVYNGKERRMPQCSATLCPLEEFRAAVADLALTAEELTHICDLDYKPTSPPKSPQSTSSAPPTTPSQ</sequence>
<proteinExistence type="inferred from homology"/>
<dbReference type="InterPro" id="IPR050645">
    <property type="entry name" value="Histidine_acid_phosphatase"/>
</dbReference>
<dbReference type="InterPro" id="IPR029033">
    <property type="entry name" value="His_PPase_superfam"/>
</dbReference>
<evidence type="ECO:0000256" key="1">
    <source>
        <dbReference type="ARBA" id="ARBA00005375"/>
    </source>
</evidence>
<gene>
    <name evidence="5" type="primary">ACP6</name>
</gene>
<feature type="region of interest" description="Disordered" evidence="2">
    <location>
        <begin position="28"/>
        <end position="47"/>
    </location>
</feature>
<evidence type="ECO:0000256" key="3">
    <source>
        <dbReference type="SAM" id="SignalP"/>
    </source>
</evidence>
<dbReference type="PROSITE" id="PS00616">
    <property type="entry name" value="HIS_ACID_PHOSPHAT_1"/>
    <property type="match status" value="1"/>
</dbReference>
<dbReference type="InterPro" id="IPR033379">
    <property type="entry name" value="Acid_Pase_AS"/>
</dbReference>
<dbReference type="GeneID" id="116951892"/>
<reference evidence="5" key="1">
    <citation type="submission" date="2025-08" db="UniProtKB">
        <authorList>
            <consortium name="RefSeq"/>
        </authorList>
    </citation>
    <scope>IDENTIFICATION</scope>
    <source>
        <tissue evidence="5">Sperm</tissue>
    </source>
</reference>
<dbReference type="GO" id="GO:0052642">
    <property type="term" value="F:lysophosphatidic acid phosphatase activity"/>
    <property type="evidence" value="ECO:0007669"/>
    <property type="project" value="TreeGrafter"/>
</dbReference>
<dbReference type="SUPFAM" id="SSF53254">
    <property type="entry name" value="Phosphoglycerate mutase-like"/>
    <property type="match status" value="1"/>
</dbReference>
<keyword evidence="4" id="KW-1185">Reference proteome</keyword>
<feature type="chain" id="PRO_5042546147" evidence="3">
    <location>
        <begin position="18"/>
        <end position="442"/>
    </location>
</feature>
<dbReference type="PANTHER" id="PTHR11567">
    <property type="entry name" value="ACID PHOSPHATASE-RELATED"/>
    <property type="match status" value="1"/>
</dbReference>
<dbReference type="InterPro" id="IPR000560">
    <property type="entry name" value="His_Pase_clade-2"/>
</dbReference>
<evidence type="ECO:0000313" key="5">
    <source>
        <dbReference type="RefSeq" id="XP_032826611.1"/>
    </source>
</evidence>
<feature type="signal peptide" evidence="3">
    <location>
        <begin position="1"/>
        <end position="17"/>
    </location>
</feature>
<dbReference type="Gene3D" id="3.40.50.1240">
    <property type="entry name" value="Phosphoglycerate mutase-like"/>
    <property type="match status" value="1"/>
</dbReference>
<dbReference type="CDD" id="cd07061">
    <property type="entry name" value="HP_HAP_like"/>
    <property type="match status" value="1"/>
</dbReference>
<dbReference type="Proteomes" id="UP001318040">
    <property type="component" value="Chromosome 3"/>
</dbReference>
<dbReference type="KEGG" id="pmrn:116951892"/>
<accession>A0AAJ7X9V5</accession>
<dbReference type="AlphaFoldDB" id="A0AAJ7X9V5"/>
<comment type="similarity">
    <text evidence="1">Belongs to the histidine acid phosphatase family.</text>
</comment>
<evidence type="ECO:0000313" key="4">
    <source>
        <dbReference type="Proteomes" id="UP001318040"/>
    </source>
</evidence>
<dbReference type="GO" id="GO:2001311">
    <property type="term" value="P:lysobisphosphatidic acid metabolic process"/>
    <property type="evidence" value="ECO:0007669"/>
    <property type="project" value="TreeGrafter"/>
</dbReference>
<dbReference type="RefSeq" id="XP_032826611.1">
    <property type="nucleotide sequence ID" value="XM_032970720.1"/>
</dbReference>
<organism evidence="4 5">
    <name type="scientific">Petromyzon marinus</name>
    <name type="common">Sea lamprey</name>
    <dbReference type="NCBI Taxonomy" id="7757"/>
    <lineage>
        <taxon>Eukaryota</taxon>
        <taxon>Metazoa</taxon>
        <taxon>Chordata</taxon>
        <taxon>Craniata</taxon>
        <taxon>Vertebrata</taxon>
        <taxon>Cyclostomata</taxon>
        <taxon>Hyperoartia</taxon>
        <taxon>Petromyzontiformes</taxon>
        <taxon>Petromyzontidae</taxon>
        <taxon>Petromyzon</taxon>
    </lineage>
</organism>
<feature type="region of interest" description="Disordered" evidence="2">
    <location>
        <begin position="420"/>
        <end position="442"/>
    </location>
</feature>
<keyword evidence="3" id="KW-0732">Signal</keyword>
<evidence type="ECO:0000256" key="2">
    <source>
        <dbReference type="SAM" id="MobiDB-lite"/>
    </source>
</evidence>
<dbReference type="PANTHER" id="PTHR11567:SF202">
    <property type="entry name" value="LYSOPHOSPHATIDIC ACID PHOSPHATASE TYPE 6"/>
    <property type="match status" value="1"/>
</dbReference>